<reference evidence="1" key="1">
    <citation type="submission" date="2018-02" db="EMBL/GenBank/DDBJ databases">
        <title>Rhizophora mucronata_Transcriptome.</title>
        <authorList>
            <person name="Meera S.P."/>
            <person name="Sreeshan A."/>
            <person name="Augustine A."/>
        </authorList>
    </citation>
    <scope>NUCLEOTIDE SEQUENCE</scope>
    <source>
        <tissue evidence="1">Leaf</tissue>
    </source>
</reference>
<sequence length="42" mass="5181">MKKLKNKKEETELSIKCFFFTLLRDLLHLHFIPINLMSRIQY</sequence>
<dbReference type="EMBL" id="GGEC01007903">
    <property type="protein sequence ID" value="MBW88386.1"/>
    <property type="molecule type" value="Transcribed_RNA"/>
</dbReference>
<evidence type="ECO:0000313" key="1">
    <source>
        <dbReference type="EMBL" id="MBW88386.1"/>
    </source>
</evidence>
<organism evidence="1">
    <name type="scientific">Rhizophora mucronata</name>
    <name type="common">Asiatic mangrove</name>
    <dbReference type="NCBI Taxonomy" id="61149"/>
    <lineage>
        <taxon>Eukaryota</taxon>
        <taxon>Viridiplantae</taxon>
        <taxon>Streptophyta</taxon>
        <taxon>Embryophyta</taxon>
        <taxon>Tracheophyta</taxon>
        <taxon>Spermatophyta</taxon>
        <taxon>Magnoliopsida</taxon>
        <taxon>eudicotyledons</taxon>
        <taxon>Gunneridae</taxon>
        <taxon>Pentapetalae</taxon>
        <taxon>rosids</taxon>
        <taxon>fabids</taxon>
        <taxon>Malpighiales</taxon>
        <taxon>Rhizophoraceae</taxon>
        <taxon>Rhizophora</taxon>
    </lineage>
</organism>
<name>A0A2P2J4I4_RHIMU</name>
<protein>
    <submittedName>
        <fullName evidence="1">Uncharacterized protein</fullName>
    </submittedName>
</protein>
<accession>A0A2P2J4I4</accession>
<proteinExistence type="predicted"/>
<dbReference type="AlphaFoldDB" id="A0A2P2J4I4"/>